<keyword evidence="1" id="KW-0812">Transmembrane</keyword>
<reference evidence="2 3" key="1">
    <citation type="submission" date="2018-08" db="EMBL/GenBank/DDBJ databases">
        <title>A genome reference for cultivated species of the human gut microbiota.</title>
        <authorList>
            <person name="Zou Y."/>
            <person name="Xue W."/>
            <person name="Luo G."/>
        </authorList>
    </citation>
    <scope>NUCLEOTIDE SEQUENCE [LARGE SCALE GENOMIC DNA]</scope>
    <source>
        <strain evidence="2 3">AM40-15AC</strain>
    </source>
</reference>
<feature type="transmembrane region" description="Helical" evidence="1">
    <location>
        <begin position="188"/>
        <end position="206"/>
    </location>
</feature>
<dbReference type="AlphaFoldDB" id="A0A413W8M3"/>
<dbReference type="Proteomes" id="UP000284883">
    <property type="component" value="Unassembled WGS sequence"/>
</dbReference>
<accession>A0A413W8M3</accession>
<protein>
    <submittedName>
        <fullName evidence="2">Uncharacterized protein</fullName>
    </submittedName>
</protein>
<proteinExistence type="predicted"/>
<sequence>MKMIKRIALIALAILLAALYSYGVWPRAIYNTDIGANSYENTGALSAGKVLTQKFVCTDTGMCGLKLKLTKQESQTIGNYEWTLENVKTGKEIANGVIDEVSTENREFVSASAQKRGNIELNFDRQEDSKGQEYVLTIQSSDVEEGQTMAVYMTQKGKSETEMTLAGENVDRASVIKVEYKRFNVENFIVFLGIVVYLVLFVKFMYKLFR</sequence>
<dbReference type="EMBL" id="QSGQ01000001">
    <property type="protein sequence ID" value="RHB42494.1"/>
    <property type="molecule type" value="Genomic_DNA"/>
</dbReference>
<dbReference type="RefSeq" id="WP_117682524.1">
    <property type="nucleotide sequence ID" value="NZ_QSGQ01000001.1"/>
</dbReference>
<comment type="caution">
    <text evidence="2">The sequence shown here is derived from an EMBL/GenBank/DDBJ whole genome shotgun (WGS) entry which is preliminary data.</text>
</comment>
<evidence type="ECO:0000313" key="2">
    <source>
        <dbReference type="EMBL" id="RHB42494.1"/>
    </source>
</evidence>
<evidence type="ECO:0000256" key="1">
    <source>
        <dbReference type="SAM" id="Phobius"/>
    </source>
</evidence>
<name>A0A413W8M3_9FIRM</name>
<keyword evidence="1" id="KW-1133">Transmembrane helix</keyword>
<organism evidence="2 3">
    <name type="scientific">Dorea formicigenerans</name>
    <dbReference type="NCBI Taxonomy" id="39486"/>
    <lineage>
        <taxon>Bacteria</taxon>
        <taxon>Bacillati</taxon>
        <taxon>Bacillota</taxon>
        <taxon>Clostridia</taxon>
        <taxon>Lachnospirales</taxon>
        <taxon>Lachnospiraceae</taxon>
        <taxon>Dorea</taxon>
    </lineage>
</organism>
<gene>
    <name evidence="2" type="ORF">DW885_00220</name>
</gene>
<evidence type="ECO:0000313" key="3">
    <source>
        <dbReference type="Proteomes" id="UP000284883"/>
    </source>
</evidence>
<keyword evidence="1" id="KW-0472">Membrane</keyword>